<reference evidence="5" key="1">
    <citation type="submission" date="2023-03" db="EMBL/GenBank/DDBJ databases">
        <title>Massive genome expansion in bonnet fungi (Mycena s.s.) driven by repeated elements and novel gene families across ecological guilds.</title>
        <authorList>
            <consortium name="Lawrence Berkeley National Laboratory"/>
            <person name="Harder C.B."/>
            <person name="Miyauchi S."/>
            <person name="Viragh M."/>
            <person name="Kuo A."/>
            <person name="Thoen E."/>
            <person name="Andreopoulos B."/>
            <person name="Lu D."/>
            <person name="Skrede I."/>
            <person name="Drula E."/>
            <person name="Henrissat B."/>
            <person name="Morin E."/>
            <person name="Kohler A."/>
            <person name="Barry K."/>
            <person name="LaButti K."/>
            <person name="Morin E."/>
            <person name="Salamov A."/>
            <person name="Lipzen A."/>
            <person name="Mereny Z."/>
            <person name="Hegedus B."/>
            <person name="Baldrian P."/>
            <person name="Stursova M."/>
            <person name="Weitz H."/>
            <person name="Taylor A."/>
            <person name="Grigoriev I.V."/>
            <person name="Nagy L.G."/>
            <person name="Martin F."/>
            <person name="Kauserud H."/>
        </authorList>
    </citation>
    <scope>NUCLEOTIDE SEQUENCE</scope>
    <source>
        <strain evidence="5">CBHHK188m</strain>
    </source>
</reference>
<organism evidence="5 6">
    <name type="scientific">Mycena maculata</name>
    <dbReference type="NCBI Taxonomy" id="230809"/>
    <lineage>
        <taxon>Eukaryota</taxon>
        <taxon>Fungi</taxon>
        <taxon>Dikarya</taxon>
        <taxon>Basidiomycota</taxon>
        <taxon>Agaricomycotina</taxon>
        <taxon>Agaricomycetes</taxon>
        <taxon>Agaricomycetidae</taxon>
        <taxon>Agaricales</taxon>
        <taxon>Marasmiineae</taxon>
        <taxon>Mycenaceae</taxon>
        <taxon>Mycena</taxon>
    </lineage>
</organism>
<evidence type="ECO:0000256" key="3">
    <source>
        <dbReference type="ARBA" id="ARBA00022691"/>
    </source>
</evidence>
<dbReference type="SUPFAM" id="SSF46785">
    <property type="entry name" value="Winged helix' DNA-binding domain"/>
    <property type="match status" value="1"/>
</dbReference>
<gene>
    <name evidence="5" type="ORF">DFH07DRAFT_870860</name>
</gene>
<dbReference type="PROSITE" id="PS51683">
    <property type="entry name" value="SAM_OMT_II"/>
    <property type="match status" value="1"/>
</dbReference>
<comment type="caution">
    <text evidence="5">The sequence shown here is derived from an EMBL/GenBank/DDBJ whole genome shotgun (WGS) entry which is preliminary data.</text>
</comment>
<dbReference type="PANTHER" id="PTHR43712:SF2">
    <property type="entry name" value="O-METHYLTRANSFERASE CICE"/>
    <property type="match status" value="1"/>
</dbReference>
<keyword evidence="3" id="KW-0949">S-adenosyl-L-methionine</keyword>
<dbReference type="Gene3D" id="1.10.10.10">
    <property type="entry name" value="Winged helix-like DNA-binding domain superfamily/Winged helix DNA-binding domain"/>
    <property type="match status" value="1"/>
</dbReference>
<dbReference type="GO" id="GO:0008171">
    <property type="term" value="F:O-methyltransferase activity"/>
    <property type="evidence" value="ECO:0007669"/>
    <property type="project" value="InterPro"/>
</dbReference>
<dbReference type="GO" id="GO:0032259">
    <property type="term" value="P:methylation"/>
    <property type="evidence" value="ECO:0007669"/>
    <property type="project" value="UniProtKB-KW"/>
</dbReference>
<dbReference type="Gene3D" id="3.40.50.150">
    <property type="entry name" value="Vaccinia Virus protein VP39"/>
    <property type="match status" value="1"/>
</dbReference>
<sequence>MAETLNQLADIISNSVSALVNICAADGAAFPSLDDNFSPEFEGFRKNPLAAEAANLIATAVCSLHNYPFFMQFPGLPYRISTHFMLLQHFESAALRVCLESNVIEVLREAGPSVDIDAMKLGRLLRYLATHHIFREVSPEVFANNRVSSILDSGKSLEALQASPTSKHEGTIGLAALAGHLLDESHKSSAYAFENLTHPDTKFSGEPFHAPPSIINGVLNFLPGFDWKSLADDATVVDVGGGVGSSSLLLAKQFLPLHIVVQDRPAVVEEGVKVWNDIFPGSLESGRIQLQAHDFFTPQTVRDASVFLLKQILHDWSDIYASRILVQLRQAATPHTKILLFETILPYACRTYLDDTDEIPGGVPEAPPPLIANYGATNVMGYNGDMGHMAMLLHHNSQERTLRQMDRLLSACGWKIV</sequence>
<dbReference type="AlphaFoldDB" id="A0AAD7I4D1"/>
<evidence type="ECO:0000313" key="6">
    <source>
        <dbReference type="Proteomes" id="UP001215280"/>
    </source>
</evidence>
<keyword evidence="1 5" id="KW-0489">Methyltransferase</keyword>
<protein>
    <submittedName>
        <fullName evidence="5">S-adenosyl-L-methionine-dependent methyltransferase</fullName>
    </submittedName>
</protein>
<evidence type="ECO:0000256" key="1">
    <source>
        <dbReference type="ARBA" id="ARBA00022603"/>
    </source>
</evidence>
<dbReference type="InterPro" id="IPR036388">
    <property type="entry name" value="WH-like_DNA-bd_sf"/>
</dbReference>
<evidence type="ECO:0000313" key="5">
    <source>
        <dbReference type="EMBL" id="KAJ7734761.1"/>
    </source>
</evidence>
<accession>A0AAD7I4D1</accession>
<evidence type="ECO:0000256" key="2">
    <source>
        <dbReference type="ARBA" id="ARBA00022679"/>
    </source>
</evidence>
<keyword evidence="2" id="KW-0808">Transferase</keyword>
<dbReference type="InterPro" id="IPR036390">
    <property type="entry name" value="WH_DNA-bd_sf"/>
</dbReference>
<dbReference type="Proteomes" id="UP001215280">
    <property type="component" value="Unassembled WGS sequence"/>
</dbReference>
<evidence type="ECO:0000259" key="4">
    <source>
        <dbReference type="Pfam" id="PF00891"/>
    </source>
</evidence>
<name>A0AAD7I4D1_9AGAR</name>
<dbReference type="Pfam" id="PF00891">
    <property type="entry name" value="Methyltransf_2"/>
    <property type="match status" value="1"/>
</dbReference>
<keyword evidence="6" id="KW-1185">Reference proteome</keyword>
<dbReference type="PANTHER" id="PTHR43712">
    <property type="entry name" value="PUTATIVE (AFU_ORTHOLOGUE AFUA_4G14580)-RELATED"/>
    <property type="match status" value="1"/>
</dbReference>
<dbReference type="SUPFAM" id="SSF53335">
    <property type="entry name" value="S-adenosyl-L-methionine-dependent methyltransferases"/>
    <property type="match status" value="1"/>
</dbReference>
<dbReference type="InterPro" id="IPR016461">
    <property type="entry name" value="COMT-like"/>
</dbReference>
<dbReference type="InterPro" id="IPR029063">
    <property type="entry name" value="SAM-dependent_MTases_sf"/>
</dbReference>
<dbReference type="EMBL" id="JARJLG010000159">
    <property type="protein sequence ID" value="KAJ7734761.1"/>
    <property type="molecule type" value="Genomic_DNA"/>
</dbReference>
<dbReference type="InterPro" id="IPR001077">
    <property type="entry name" value="COMT_C"/>
</dbReference>
<proteinExistence type="predicted"/>
<feature type="domain" description="O-methyltransferase C-terminal" evidence="4">
    <location>
        <begin position="234"/>
        <end position="351"/>
    </location>
</feature>